<evidence type="ECO:0000313" key="3">
    <source>
        <dbReference type="Proteomes" id="UP001368318"/>
    </source>
</evidence>
<protein>
    <recommendedName>
        <fullName evidence="4">SGNH/GDSL hydrolase family protein</fullName>
    </recommendedName>
</protein>
<gene>
    <name evidence="2" type="ORF">R3L15_03835</name>
    <name evidence="1" type="ORF">R3L16_03560</name>
</gene>
<dbReference type="EMBL" id="CP136924">
    <property type="protein sequence ID" value="WXA03570.1"/>
    <property type="molecule type" value="Genomic_DNA"/>
</dbReference>
<organism evidence="1 3">
    <name type="scientific">Mangrovimonas cancribranchiae</name>
    <dbReference type="NCBI Taxonomy" id="3080055"/>
    <lineage>
        <taxon>Bacteria</taxon>
        <taxon>Pseudomonadati</taxon>
        <taxon>Bacteroidota</taxon>
        <taxon>Flavobacteriia</taxon>
        <taxon>Flavobacteriales</taxon>
        <taxon>Flavobacteriaceae</taxon>
        <taxon>Mangrovimonas</taxon>
    </lineage>
</organism>
<evidence type="ECO:0000313" key="1">
    <source>
        <dbReference type="EMBL" id="WXA03570.1"/>
    </source>
</evidence>
<proteinExistence type="predicted"/>
<evidence type="ECO:0000313" key="2">
    <source>
        <dbReference type="EMBL" id="WXA14007.1"/>
    </source>
</evidence>
<name>A0AAU6P1C1_9FLAO</name>
<evidence type="ECO:0008006" key="4">
    <source>
        <dbReference type="Google" id="ProtNLM"/>
    </source>
</evidence>
<sequence>MSKRGQFKLPTSIKYVMFGHSHAECAYNDSVISNFKNLSSSGESYFYTYFKIKQIIEHNPHLTLILVEFSNNQIMSDMDDWVWDDKHLSNGYSKWGTFMGLSAHKLLMRNNPESILFNMAYSQKLNLYRILNNDFNFVDNMGGYRYLPSKNSNLNVTKRMDSIRKHRDIKKVSHVNLIYLKKIVKLCEQSNIKIAFVRSPQHNNNIARDNECVFLTVKNQRFKGVSFIDFNNLELSDNMFKDLGHLNYLGANIVSKKLDSILKSRIPNNDIIF</sequence>
<keyword evidence="3" id="KW-1185">Reference proteome</keyword>
<dbReference type="EMBL" id="CP136925">
    <property type="protein sequence ID" value="WXA14007.1"/>
    <property type="molecule type" value="Genomic_DNA"/>
</dbReference>
<dbReference type="KEGG" id="mcaa:R3L15_03835"/>
<dbReference type="Proteomes" id="UP001368318">
    <property type="component" value="Chromosome"/>
</dbReference>
<dbReference type="RefSeq" id="WP_338733337.1">
    <property type="nucleotide sequence ID" value="NZ_CP136924.1"/>
</dbReference>
<accession>A0AAU6P1C1</accession>
<reference evidence="1 3" key="1">
    <citation type="submission" date="2023-10" db="EMBL/GenBank/DDBJ databases">
        <title>Culture-based analysis of two novel bacteria associated with mangrove crab gills.</title>
        <authorList>
            <person name="Yang X."/>
            <person name="Garuglieri E."/>
            <person name="Van Goethem M.W."/>
            <person name="Fusi M."/>
            <person name="Marasco R."/>
            <person name="Daffonchio D.G."/>
        </authorList>
    </citation>
    <scope>NUCLEOTIDE SEQUENCE [LARGE SCALE GENOMIC DNA]</scope>
    <source>
        <strain evidence="2">UG2-1</strain>
        <strain evidence="1">UG2-2</strain>
        <strain evidence="3">UG2_2</strain>
    </source>
</reference>
<dbReference type="AlphaFoldDB" id="A0AAU6P1C1"/>